<name>A0A1C7M546_GRIFR</name>
<reference evidence="1 2" key="1">
    <citation type="submission" date="2016-03" db="EMBL/GenBank/DDBJ databases">
        <title>Whole genome sequencing of Grifola frondosa 9006-11.</title>
        <authorList>
            <person name="Min B."/>
            <person name="Park H."/>
            <person name="Kim J.-G."/>
            <person name="Cho H."/>
            <person name="Oh Y.-L."/>
            <person name="Kong W.-S."/>
            <person name="Choi I.-G."/>
        </authorList>
    </citation>
    <scope>NUCLEOTIDE SEQUENCE [LARGE SCALE GENOMIC DNA]</scope>
    <source>
        <strain evidence="1 2">9006-11</strain>
    </source>
</reference>
<gene>
    <name evidence="1" type="ORF">A0H81_07670</name>
</gene>
<sequence>MARGRKFVKRDYDVECSLSSDRTISCSLDCAVAIAAMGPAMGPGKACDPAPRISFTIASMGNGQVN</sequence>
<organism evidence="1 2">
    <name type="scientific">Grifola frondosa</name>
    <name type="common">Maitake</name>
    <name type="synonym">Polyporus frondosus</name>
    <dbReference type="NCBI Taxonomy" id="5627"/>
    <lineage>
        <taxon>Eukaryota</taxon>
        <taxon>Fungi</taxon>
        <taxon>Dikarya</taxon>
        <taxon>Basidiomycota</taxon>
        <taxon>Agaricomycotina</taxon>
        <taxon>Agaricomycetes</taxon>
        <taxon>Polyporales</taxon>
        <taxon>Grifolaceae</taxon>
        <taxon>Grifola</taxon>
    </lineage>
</organism>
<keyword evidence="2" id="KW-1185">Reference proteome</keyword>
<evidence type="ECO:0000313" key="1">
    <source>
        <dbReference type="EMBL" id="OBZ72103.1"/>
    </source>
</evidence>
<protein>
    <submittedName>
        <fullName evidence="1">Uncharacterized protein</fullName>
    </submittedName>
</protein>
<dbReference type="AlphaFoldDB" id="A0A1C7M546"/>
<proteinExistence type="predicted"/>
<evidence type="ECO:0000313" key="2">
    <source>
        <dbReference type="Proteomes" id="UP000092993"/>
    </source>
</evidence>
<comment type="caution">
    <text evidence="1">The sequence shown here is derived from an EMBL/GenBank/DDBJ whole genome shotgun (WGS) entry which is preliminary data.</text>
</comment>
<accession>A0A1C7M546</accession>
<dbReference type="Proteomes" id="UP000092993">
    <property type="component" value="Unassembled WGS sequence"/>
</dbReference>
<dbReference type="EMBL" id="LUGG01000009">
    <property type="protein sequence ID" value="OBZ72103.1"/>
    <property type="molecule type" value="Genomic_DNA"/>
</dbReference>